<proteinExistence type="predicted"/>
<dbReference type="Proteomes" id="UP000886611">
    <property type="component" value="Unassembled WGS sequence"/>
</dbReference>
<dbReference type="PANTHER" id="PTHR35672:SF1">
    <property type="entry name" value="C-U-EDITING ENZYME APOBEC-4-RELATED"/>
    <property type="match status" value="1"/>
</dbReference>
<evidence type="ECO:0000256" key="1">
    <source>
        <dbReference type="SAM" id="MobiDB-lite"/>
    </source>
</evidence>
<organism evidence="2 3">
    <name type="scientific">Polypterus senegalus</name>
    <name type="common">Senegal bichir</name>
    <dbReference type="NCBI Taxonomy" id="55291"/>
    <lineage>
        <taxon>Eukaryota</taxon>
        <taxon>Metazoa</taxon>
        <taxon>Chordata</taxon>
        <taxon>Craniata</taxon>
        <taxon>Vertebrata</taxon>
        <taxon>Euteleostomi</taxon>
        <taxon>Actinopterygii</taxon>
        <taxon>Polypteriformes</taxon>
        <taxon>Polypteridae</taxon>
        <taxon>Polypterus</taxon>
    </lineage>
</organism>
<evidence type="ECO:0000313" key="3">
    <source>
        <dbReference type="Proteomes" id="UP000886611"/>
    </source>
</evidence>
<dbReference type="Pfam" id="PF18778">
    <property type="entry name" value="NAD1"/>
    <property type="match status" value="1"/>
</dbReference>
<dbReference type="InterPro" id="IPR038953">
    <property type="entry name" value="APOBEC4"/>
</dbReference>
<dbReference type="EMBL" id="JAATIS010004524">
    <property type="protein sequence ID" value="KAG2461659.1"/>
    <property type="molecule type" value="Genomic_DNA"/>
</dbReference>
<dbReference type="AlphaFoldDB" id="A0A8X7X671"/>
<comment type="caution">
    <text evidence="2">The sequence shown here is derived from an EMBL/GenBank/DDBJ whole genome shotgun (WGS) entry which is preliminary data.</text>
</comment>
<protein>
    <submittedName>
        <fullName evidence="2">ABEC4 enzyme</fullName>
    </submittedName>
</protein>
<accession>A0A8X7X671</accession>
<sequence length="381" mass="42875">MQLKIVSVACHSLQVVVSSPAAACAQEELSWHMWALHVVTSRDLLAFLQVSGDTPAGTSCTPTWHTSLGLSPGCQRCPHHIRTGEEARVTYKEFYDSFGFPYGLAPQEATQLLFYELRTPTGTLLQKGQSSSCPLHGLHPETLLFGGGGYLRSVMAVYANVGYVTLYCSHSPCNEAGHQCLSHIGHFLQDFPQARMDLYFSQLYHTGEEHPQSCWNWQGLRELASHWPRVTVSPLSGTRWSVLLDRFVLGTPKTAPLPLHGRAIADRINAYQIGVITGIGPVYVDTVPVSVHTEPSTRKPPPPPPPPYLRQSYHSWPFPVPQWASVPRRMEWYPPWRTVDIPERPKKVVRHIQLPSLASSERPFEAEEEEERREKSRMNKK</sequence>
<keyword evidence="3" id="KW-1185">Reference proteome</keyword>
<reference evidence="2 3" key="1">
    <citation type="journal article" date="2021" name="Cell">
        <title>Tracing the genetic footprints of vertebrate landing in non-teleost ray-finned fishes.</title>
        <authorList>
            <person name="Bi X."/>
            <person name="Wang K."/>
            <person name="Yang L."/>
            <person name="Pan H."/>
            <person name="Jiang H."/>
            <person name="Wei Q."/>
            <person name="Fang M."/>
            <person name="Yu H."/>
            <person name="Zhu C."/>
            <person name="Cai Y."/>
            <person name="He Y."/>
            <person name="Gan X."/>
            <person name="Zeng H."/>
            <person name="Yu D."/>
            <person name="Zhu Y."/>
            <person name="Jiang H."/>
            <person name="Qiu Q."/>
            <person name="Yang H."/>
            <person name="Zhang Y.E."/>
            <person name="Wang W."/>
            <person name="Zhu M."/>
            <person name="He S."/>
            <person name="Zhang G."/>
        </authorList>
    </citation>
    <scope>NUCLEOTIDE SEQUENCE [LARGE SCALE GENOMIC DNA]</scope>
    <source>
        <strain evidence="2">Bchr_013</strain>
    </source>
</reference>
<feature type="non-terminal residue" evidence="2">
    <location>
        <position position="1"/>
    </location>
</feature>
<feature type="compositionally biased region" description="Basic and acidic residues" evidence="1">
    <location>
        <begin position="372"/>
        <end position="381"/>
    </location>
</feature>
<name>A0A8X7X671_POLSE</name>
<feature type="non-terminal residue" evidence="2">
    <location>
        <position position="381"/>
    </location>
</feature>
<gene>
    <name evidence="2" type="primary">Apobec4</name>
    <name evidence="2" type="ORF">GTO96_0009093</name>
</gene>
<dbReference type="PANTHER" id="PTHR35672">
    <property type="entry name" value="C-U-EDITING ENZYME APOBEC-4-RELATED"/>
    <property type="match status" value="1"/>
</dbReference>
<evidence type="ECO:0000313" key="2">
    <source>
        <dbReference type="EMBL" id="KAG2461659.1"/>
    </source>
</evidence>
<feature type="region of interest" description="Disordered" evidence="1">
    <location>
        <begin position="359"/>
        <end position="381"/>
    </location>
</feature>
<dbReference type="Gene3D" id="3.40.140.10">
    <property type="entry name" value="Cytidine Deaminase, domain 2"/>
    <property type="match status" value="1"/>
</dbReference>